<gene>
    <name evidence="6" type="ORF">R6Y95_07190</name>
</gene>
<accession>A0ABD8A6T0</accession>
<evidence type="ECO:0000256" key="1">
    <source>
        <dbReference type="ARBA" id="ARBA00022553"/>
    </source>
</evidence>
<dbReference type="GO" id="GO:0004518">
    <property type="term" value="F:nuclease activity"/>
    <property type="evidence" value="ECO:0007669"/>
    <property type="project" value="UniProtKB-KW"/>
</dbReference>
<evidence type="ECO:0000256" key="2">
    <source>
        <dbReference type="ARBA" id="ARBA00022649"/>
    </source>
</evidence>
<keyword evidence="3" id="KW-0540">Nuclease</keyword>
<dbReference type="InterPro" id="IPR008201">
    <property type="entry name" value="HepT-like"/>
</dbReference>
<comment type="similarity">
    <text evidence="5">Belongs to the HepT RNase toxin family.</text>
</comment>
<dbReference type="Pfam" id="PF01934">
    <property type="entry name" value="HepT-like"/>
    <property type="match status" value="1"/>
</dbReference>
<dbReference type="Proteomes" id="UP001626603">
    <property type="component" value="Chromosome"/>
</dbReference>
<evidence type="ECO:0000256" key="4">
    <source>
        <dbReference type="ARBA" id="ARBA00022801"/>
    </source>
</evidence>
<dbReference type="PANTHER" id="PTHR33397:SF5">
    <property type="entry name" value="RNASE YUTE-RELATED"/>
    <property type="match status" value="1"/>
</dbReference>
<evidence type="ECO:0000313" key="6">
    <source>
        <dbReference type="EMBL" id="WOX55249.1"/>
    </source>
</evidence>
<reference evidence="6 7" key="1">
    <citation type="submission" date="2023-10" db="EMBL/GenBank/DDBJ databases">
        <title>The complete genome sequence of Methanoculleus palmolei DSM 4273.</title>
        <authorList>
            <person name="Lai S.-J."/>
            <person name="You Y.-T."/>
            <person name="Chen S.-C."/>
        </authorList>
    </citation>
    <scope>NUCLEOTIDE SEQUENCE [LARGE SCALE GENOMIC DNA]</scope>
    <source>
        <strain evidence="6 7">DSM 4273</strain>
    </source>
</reference>
<keyword evidence="7" id="KW-1185">Reference proteome</keyword>
<sequence length="146" mass="16470">MTDKVRDAIIRIKLQEMTESVDMVKEHLPDSVDSFERLGIVKDGIYKRVEYAIEDVFDVCAILNADLHLGVPGTDEDILGNLVQHGVLAPGTRQNLKAMKGFRNIVVHRYGAIDDALAFSILNEHIGDFALFRQEIEHVLQSVREK</sequence>
<keyword evidence="1" id="KW-0597">Phosphoprotein</keyword>
<dbReference type="AlphaFoldDB" id="A0ABD8A6T0"/>
<keyword evidence="4" id="KW-0378">Hydrolase</keyword>
<protein>
    <submittedName>
        <fullName evidence="6">DUF86 domain-containing protein</fullName>
    </submittedName>
</protein>
<evidence type="ECO:0000256" key="3">
    <source>
        <dbReference type="ARBA" id="ARBA00022722"/>
    </source>
</evidence>
<dbReference type="GO" id="GO:0016787">
    <property type="term" value="F:hydrolase activity"/>
    <property type="evidence" value="ECO:0007669"/>
    <property type="project" value="UniProtKB-KW"/>
</dbReference>
<name>A0ABD8A6T0_9EURY</name>
<dbReference type="InterPro" id="IPR037038">
    <property type="entry name" value="HepT-like_sf"/>
</dbReference>
<dbReference type="InterPro" id="IPR052379">
    <property type="entry name" value="Type_VII_TA_RNase"/>
</dbReference>
<evidence type="ECO:0000313" key="7">
    <source>
        <dbReference type="Proteomes" id="UP001626603"/>
    </source>
</evidence>
<organism evidence="6 7">
    <name type="scientific">Methanoculleus palmolei</name>
    <dbReference type="NCBI Taxonomy" id="72612"/>
    <lineage>
        <taxon>Archaea</taxon>
        <taxon>Methanobacteriati</taxon>
        <taxon>Methanobacteriota</taxon>
        <taxon>Stenosarchaea group</taxon>
        <taxon>Methanomicrobia</taxon>
        <taxon>Methanomicrobiales</taxon>
        <taxon>Methanomicrobiaceae</taxon>
        <taxon>Methanoculleus</taxon>
    </lineage>
</organism>
<dbReference type="PANTHER" id="PTHR33397">
    <property type="entry name" value="UPF0331 PROTEIN YUTE"/>
    <property type="match status" value="1"/>
</dbReference>
<proteinExistence type="inferred from homology"/>
<dbReference type="EMBL" id="CP137641">
    <property type="protein sequence ID" value="WOX55249.1"/>
    <property type="molecule type" value="Genomic_DNA"/>
</dbReference>
<dbReference type="NCBIfam" id="NF047751">
    <property type="entry name" value="HepT_toxin"/>
    <property type="match status" value="1"/>
</dbReference>
<keyword evidence="2" id="KW-1277">Toxin-antitoxin system</keyword>
<evidence type="ECO:0000256" key="5">
    <source>
        <dbReference type="ARBA" id="ARBA00024207"/>
    </source>
</evidence>
<dbReference type="Gene3D" id="1.20.120.580">
    <property type="entry name" value="bsu32300-like"/>
    <property type="match status" value="1"/>
</dbReference>